<keyword evidence="11" id="KW-0812">Transmembrane</keyword>
<evidence type="ECO:0000256" key="10">
    <source>
        <dbReference type="SAM" id="MobiDB-lite"/>
    </source>
</evidence>
<protein>
    <recommendedName>
        <fullName evidence="1">non-specific serine/threonine protein kinase</fullName>
        <ecNumber evidence="1">2.7.11.1</ecNumber>
    </recommendedName>
</protein>
<evidence type="ECO:0000256" key="7">
    <source>
        <dbReference type="ARBA" id="ARBA00047899"/>
    </source>
</evidence>
<feature type="domain" description="PASTA" evidence="13">
    <location>
        <begin position="513"/>
        <end position="579"/>
    </location>
</feature>
<dbReference type="EMBL" id="SRYV01000014">
    <property type="protein sequence ID" value="TGY12740.1"/>
    <property type="molecule type" value="Genomic_DNA"/>
</dbReference>
<evidence type="ECO:0000259" key="12">
    <source>
        <dbReference type="PROSITE" id="PS50011"/>
    </source>
</evidence>
<dbReference type="SMART" id="SM00220">
    <property type="entry name" value="S_TKc"/>
    <property type="match status" value="1"/>
</dbReference>
<dbReference type="GO" id="GO:0005524">
    <property type="term" value="F:ATP binding"/>
    <property type="evidence" value="ECO:0007669"/>
    <property type="project" value="UniProtKB-UniRule"/>
</dbReference>
<evidence type="ECO:0000256" key="6">
    <source>
        <dbReference type="ARBA" id="ARBA00022840"/>
    </source>
</evidence>
<dbReference type="Gene3D" id="3.30.10.20">
    <property type="match status" value="3"/>
</dbReference>
<evidence type="ECO:0000256" key="2">
    <source>
        <dbReference type="ARBA" id="ARBA00022527"/>
    </source>
</evidence>
<evidence type="ECO:0000256" key="9">
    <source>
        <dbReference type="PROSITE-ProRule" id="PRU10141"/>
    </source>
</evidence>
<feature type="transmembrane region" description="Helical" evidence="11">
    <location>
        <begin position="341"/>
        <end position="361"/>
    </location>
</feature>
<dbReference type="SUPFAM" id="SSF56112">
    <property type="entry name" value="Protein kinase-like (PK-like)"/>
    <property type="match status" value="1"/>
</dbReference>
<dbReference type="EC" id="2.7.11.1" evidence="1"/>
<evidence type="ECO:0000313" key="14">
    <source>
        <dbReference type="EMBL" id="TGY12740.1"/>
    </source>
</evidence>
<dbReference type="InterPro" id="IPR011009">
    <property type="entry name" value="Kinase-like_dom_sf"/>
</dbReference>
<dbReference type="Gene3D" id="1.10.510.10">
    <property type="entry name" value="Transferase(Phosphotransferase) domain 1"/>
    <property type="match status" value="1"/>
</dbReference>
<accession>A0A4V3RDI5</accession>
<keyword evidence="3" id="KW-0808">Transferase</keyword>
<dbReference type="Proteomes" id="UP000309117">
    <property type="component" value="Unassembled WGS sequence"/>
</dbReference>
<dbReference type="CDD" id="cd06577">
    <property type="entry name" value="PASTA_pknB"/>
    <property type="match status" value="3"/>
</dbReference>
<keyword evidence="11" id="KW-0472">Membrane</keyword>
<dbReference type="NCBIfam" id="NF033483">
    <property type="entry name" value="PknB_PASTA_kin"/>
    <property type="match status" value="1"/>
</dbReference>
<dbReference type="SMART" id="SM00740">
    <property type="entry name" value="PASTA"/>
    <property type="match status" value="3"/>
</dbReference>
<dbReference type="Gene3D" id="2.60.40.2560">
    <property type="match status" value="1"/>
</dbReference>
<feature type="binding site" evidence="9">
    <location>
        <position position="41"/>
    </location>
    <ligand>
        <name>ATP</name>
        <dbReference type="ChEBI" id="CHEBI:30616"/>
    </ligand>
</feature>
<dbReference type="GO" id="GO:0004674">
    <property type="term" value="F:protein serine/threonine kinase activity"/>
    <property type="evidence" value="ECO:0007669"/>
    <property type="project" value="UniProtKB-KW"/>
</dbReference>
<comment type="catalytic activity">
    <reaction evidence="8">
        <text>L-seryl-[protein] + ATP = O-phospho-L-seryl-[protein] + ADP + H(+)</text>
        <dbReference type="Rhea" id="RHEA:17989"/>
        <dbReference type="Rhea" id="RHEA-COMP:9863"/>
        <dbReference type="Rhea" id="RHEA-COMP:11604"/>
        <dbReference type="ChEBI" id="CHEBI:15378"/>
        <dbReference type="ChEBI" id="CHEBI:29999"/>
        <dbReference type="ChEBI" id="CHEBI:30616"/>
        <dbReference type="ChEBI" id="CHEBI:83421"/>
        <dbReference type="ChEBI" id="CHEBI:456216"/>
        <dbReference type="EC" id="2.7.11.1"/>
    </reaction>
</comment>
<dbReference type="Gene3D" id="3.30.200.20">
    <property type="entry name" value="Phosphorylase Kinase, domain 1"/>
    <property type="match status" value="1"/>
</dbReference>
<dbReference type="PANTHER" id="PTHR43289:SF34">
    <property type="entry name" value="SERINE_THREONINE-PROTEIN KINASE YBDM-RELATED"/>
    <property type="match status" value="1"/>
</dbReference>
<dbReference type="FunFam" id="3.30.200.20:FF:000035">
    <property type="entry name" value="Serine/threonine protein kinase Stk1"/>
    <property type="match status" value="1"/>
</dbReference>
<gene>
    <name evidence="14" type="primary">pknB</name>
    <name evidence="14" type="ORF">E5351_08075</name>
</gene>
<evidence type="ECO:0000256" key="3">
    <source>
        <dbReference type="ARBA" id="ARBA00022679"/>
    </source>
</evidence>
<keyword evidence="6 9" id="KW-0067">ATP-binding</keyword>
<dbReference type="AlphaFoldDB" id="A0A4V3RDI5"/>
<dbReference type="CDD" id="cd14014">
    <property type="entry name" value="STKc_PknB_like"/>
    <property type="match status" value="1"/>
</dbReference>
<feature type="domain" description="PASTA" evidence="13">
    <location>
        <begin position="369"/>
        <end position="438"/>
    </location>
</feature>
<name>A0A4V3RDI5_9LACO</name>
<comment type="catalytic activity">
    <reaction evidence="7">
        <text>L-threonyl-[protein] + ATP = O-phospho-L-threonyl-[protein] + ADP + H(+)</text>
        <dbReference type="Rhea" id="RHEA:46608"/>
        <dbReference type="Rhea" id="RHEA-COMP:11060"/>
        <dbReference type="Rhea" id="RHEA-COMP:11605"/>
        <dbReference type="ChEBI" id="CHEBI:15378"/>
        <dbReference type="ChEBI" id="CHEBI:30013"/>
        <dbReference type="ChEBI" id="CHEBI:30616"/>
        <dbReference type="ChEBI" id="CHEBI:61977"/>
        <dbReference type="ChEBI" id="CHEBI:456216"/>
        <dbReference type="EC" id="2.7.11.1"/>
    </reaction>
</comment>
<evidence type="ECO:0000256" key="4">
    <source>
        <dbReference type="ARBA" id="ARBA00022741"/>
    </source>
</evidence>
<feature type="domain" description="Protein kinase" evidence="12">
    <location>
        <begin position="12"/>
        <end position="282"/>
    </location>
</feature>
<dbReference type="RefSeq" id="WP_135960655.1">
    <property type="nucleotide sequence ID" value="NZ_AQFR02000003.1"/>
</dbReference>
<keyword evidence="4 9" id="KW-0547">Nucleotide-binding</keyword>
<comment type="caution">
    <text evidence="14">The sequence shown here is derived from an EMBL/GenBank/DDBJ whole genome shotgun (WGS) entry which is preliminary data.</text>
</comment>
<keyword evidence="11" id="KW-1133">Transmembrane helix</keyword>
<dbReference type="PROSITE" id="PS00107">
    <property type="entry name" value="PROTEIN_KINASE_ATP"/>
    <property type="match status" value="1"/>
</dbReference>
<feature type="region of interest" description="Disordered" evidence="10">
    <location>
        <begin position="252"/>
        <end position="330"/>
    </location>
</feature>
<keyword evidence="2" id="KW-0723">Serine/threonine-protein kinase</keyword>
<evidence type="ECO:0000256" key="5">
    <source>
        <dbReference type="ARBA" id="ARBA00022777"/>
    </source>
</evidence>
<evidence type="ECO:0000313" key="15">
    <source>
        <dbReference type="Proteomes" id="UP000309117"/>
    </source>
</evidence>
<dbReference type="PANTHER" id="PTHR43289">
    <property type="entry name" value="MITOGEN-ACTIVATED PROTEIN KINASE KINASE KINASE 20-RELATED"/>
    <property type="match status" value="1"/>
</dbReference>
<dbReference type="Pfam" id="PF03793">
    <property type="entry name" value="PASTA"/>
    <property type="match status" value="3"/>
</dbReference>
<reference evidence="14 15" key="1">
    <citation type="submission" date="2019-04" db="EMBL/GenBank/DDBJ databases">
        <title>Microbes associate with the intestines of laboratory mice.</title>
        <authorList>
            <person name="Navarre W."/>
            <person name="Wong E."/>
            <person name="Huang K."/>
            <person name="Tropini C."/>
            <person name="Ng K."/>
            <person name="Yu B."/>
        </authorList>
    </citation>
    <scope>NUCLEOTIDE SEQUENCE [LARGE SCALE GENOMIC DNA]</scope>
    <source>
        <strain evidence="14 15">NM61_E11</strain>
    </source>
</reference>
<dbReference type="Pfam" id="PF00069">
    <property type="entry name" value="Pkinase"/>
    <property type="match status" value="1"/>
</dbReference>
<keyword evidence="5 14" id="KW-0418">Kinase</keyword>
<dbReference type="InterPro" id="IPR000719">
    <property type="entry name" value="Prot_kinase_dom"/>
</dbReference>
<dbReference type="PROSITE" id="PS51178">
    <property type="entry name" value="PASTA"/>
    <property type="match status" value="3"/>
</dbReference>
<dbReference type="FunFam" id="1.10.510.10:FF:000021">
    <property type="entry name" value="Serine/threonine protein kinase"/>
    <property type="match status" value="1"/>
</dbReference>
<organism evidence="14 15">
    <name type="scientific">Lactobacillus intestinalis</name>
    <dbReference type="NCBI Taxonomy" id="151781"/>
    <lineage>
        <taxon>Bacteria</taxon>
        <taxon>Bacillati</taxon>
        <taxon>Bacillota</taxon>
        <taxon>Bacilli</taxon>
        <taxon>Lactobacillales</taxon>
        <taxon>Lactobacillaceae</taxon>
        <taxon>Lactobacillus</taxon>
    </lineage>
</organism>
<feature type="compositionally biased region" description="Basic and acidic residues" evidence="10">
    <location>
        <begin position="252"/>
        <end position="279"/>
    </location>
</feature>
<feature type="domain" description="PASTA" evidence="13">
    <location>
        <begin position="439"/>
        <end position="506"/>
    </location>
</feature>
<evidence type="ECO:0000256" key="11">
    <source>
        <dbReference type="SAM" id="Phobius"/>
    </source>
</evidence>
<proteinExistence type="predicted"/>
<dbReference type="InterPro" id="IPR017441">
    <property type="entry name" value="Protein_kinase_ATP_BS"/>
</dbReference>
<dbReference type="InterPro" id="IPR008271">
    <property type="entry name" value="Ser/Thr_kinase_AS"/>
</dbReference>
<evidence type="ECO:0000259" key="13">
    <source>
        <dbReference type="PROSITE" id="PS51178"/>
    </source>
</evidence>
<sequence length="677" mass="75204">MIDKGYLLGERYRILDTLGEGGMANVYLAEDIILQRKVAVKVLRLDLQKESQILARFQREALATSELSHPNIVSVLDVGTDHGLPYMVMEYVDGPDLKDYIRENSPLDLHEVIRIMDQILSAVALAHKHNVIHRDLKPQNILMDKRGNIKIADFGIAVALNQSSITQTNSVMGSVHYMSPEQTRGGLVTKQSDIYSVGIILYELITGKVPFNGDTPVSIALKHVQEEIPSIREKDPEVPQALENVVLRATAKDPRDRYESAQEMKNDLDTSLDKDRGDEPVFVPDHGGNNDKTIILPAFKSVKKDDGNDDPPENPDPPAEPDPQENPKKGSFLATLKKHKWWWIFVGIVAILIVCMMVFALDARNSANKAAQGTVRIPDVTNLTEESAKNRLEKSGLELGKIHHRNSDSIDAGRVINTKPNSGNSITRGKSVDLIISNGAGMAKVPDVTGQTYEAAVTKLQDMGFDVVRENQISNTVPPDHVIDQSIAADVEVKPKQTTITLIVSKGQPPKPKPDMIKLKNLKNYSLKSAQDYAKENGLTLQISEKYSQNVEKGMIMAMSPDPGTKVEKGSTITISVSKGEKEKNTETNITKNFTVDYAPPKNLKEDTDNHNEKELDKGNHVQIYIKDDDHSLSNIYRDLYIKRDMSFSIPFSLKNGSGELRVVRDGQTILNEKVTK</sequence>
<dbReference type="InterPro" id="IPR005543">
    <property type="entry name" value="PASTA_dom"/>
</dbReference>
<evidence type="ECO:0000256" key="1">
    <source>
        <dbReference type="ARBA" id="ARBA00012513"/>
    </source>
</evidence>
<evidence type="ECO:0000256" key="8">
    <source>
        <dbReference type="ARBA" id="ARBA00048679"/>
    </source>
</evidence>
<dbReference type="PROSITE" id="PS00108">
    <property type="entry name" value="PROTEIN_KINASE_ST"/>
    <property type="match status" value="1"/>
</dbReference>
<dbReference type="PROSITE" id="PS50011">
    <property type="entry name" value="PROTEIN_KINASE_DOM"/>
    <property type="match status" value="1"/>
</dbReference>